<dbReference type="Gene3D" id="3.80.10.10">
    <property type="entry name" value="Ribonuclease Inhibitor"/>
    <property type="match status" value="1"/>
</dbReference>
<reference evidence="1" key="1">
    <citation type="submission" date="2023-05" db="EMBL/GenBank/DDBJ databases">
        <title>Nepenthes gracilis genome sequencing.</title>
        <authorList>
            <person name="Fukushima K."/>
        </authorList>
    </citation>
    <scope>NUCLEOTIDE SEQUENCE</scope>
    <source>
        <strain evidence="1">SING2019-196</strain>
    </source>
</reference>
<proteinExistence type="predicted"/>
<dbReference type="InterPro" id="IPR032675">
    <property type="entry name" value="LRR_dom_sf"/>
</dbReference>
<dbReference type="AlphaFoldDB" id="A0AAD3T2X6"/>
<dbReference type="PANTHER" id="PTHR38926">
    <property type="entry name" value="F-BOX DOMAIN CONTAINING PROTEIN, EXPRESSED"/>
    <property type="match status" value="1"/>
</dbReference>
<comment type="caution">
    <text evidence="1">The sequence shown here is derived from an EMBL/GenBank/DDBJ whole genome shotgun (WGS) entry which is preliminary data.</text>
</comment>
<dbReference type="Proteomes" id="UP001279734">
    <property type="component" value="Unassembled WGS sequence"/>
</dbReference>
<evidence type="ECO:0000313" key="1">
    <source>
        <dbReference type="EMBL" id="GMH21850.1"/>
    </source>
</evidence>
<organism evidence="1 2">
    <name type="scientific">Nepenthes gracilis</name>
    <name type="common">Slender pitcher plant</name>
    <dbReference type="NCBI Taxonomy" id="150966"/>
    <lineage>
        <taxon>Eukaryota</taxon>
        <taxon>Viridiplantae</taxon>
        <taxon>Streptophyta</taxon>
        <taxon>Embryophyta</taxon>
        <taxon>Tracheophyta</taxon>
        <taxon>Spermatophyta</taxon>
        <taxon>Magnoliopsida</taxon>
        <taxon>eudicotyledons</taxon>
        <taxon>Gunneridae</taxon>
        <taxon>Pentapetalae</taxon>
        <taxon>Caryophyllales</taxon>
        <taxon>Nepenthaceae</taxon>
        <taxon>Nepenthes</taxon>
    </lineage>
</organism>
<dbReference type="PANTHER" id="PTHR38926:SF80">
    <property type="entry name" value="F-BOX DOMAIN, LEUCINE-RICH REPEAT DOMAIN SUPERFAMILY"/>
    <property type="match status" value="1"/>
</dbReference>
<dbReference type="FunFam" id="1.20.1280.50:FF:000022">
    <property type="entry name" value="F-box protein FBW2"/>
    <property type="match status" value="1"/>
</dbReference>
<evidence type="ECO:0000313" key="2">
    <source>
        <dbReference type="Proteomes" id="UP001279734"/>
    </source>
</evidence>
<keyword evidence="2" id="KW-1185">Reference proteome</keyword>
<sequence length="327" mass="37477">MEEGSDFHHWDELIPDALGLIIKKLPLQQILTVIPRVCKSWSKAVQGPYCWQEIDISEWCSESQPDQLDRMLRLLITRSCGSLRKLHVSCVNNDHMFSFIAEHASSLQTLKLRRSEISDSIVAQMAVKFAAISYLDLSYCRQIGTHALEAIGKNCKSLVALSWNMHPIDIEDRPSHVEEAHTIANTMPKLKELELAYLHINTGSVLEILSSCPDLEALDLRGCWDVKLEKKFLEEKHPKVRVLGPHVVMGFLERGYFDYCSDFSDDYWMDYSDDDSFDNYSDGNGDDEDDNDVESFDEMWNGEELLELRFYGGMEEDLQAFGWPPSP</sequence>
<accession>A0AAD3T2X6</accession>
<name>A0AAD3T2X6_NEPGR</name>
<evidence type="ECO:0008006" key="3">
    <source>
        <dbReference type="Google" id="ProtNLM"/>
    </source>
</evidence>
<gene>
    <name evidence="1" type="ORF">Nepgr_023693</name>
</gene>
<dbReference type="EMBL" id="BSYO01000023">
    <property type="protein sequence ID" value="GMH21850.1"/>
    <property type="molecule type" value="Genomic_DNA"/>
</dbReference>
<protein>
    <recommendedName>
        <fullName evidence="3">F-box protein FBW2</fullName>
    </recommendedName>
</protein>
<dbReference type="Gene3D" id="1.20.1280.50">
    <property type="match status" value="1"/>
</dbReference>
<dbReference type="SUPFAM" id="SSF52047">
    <property type="entry name" value="RNI-like"/>
    <property type="match status" value="1"/>
</dbReference>